<dbReference type="RefSeq" id="WP_377175216.1">
    <property type="nucleotide sequence ID" value="NZ_JBHTMY010000001.1"/>
</dbReference>
<keyword evidence="2" id="KW-1185">Reference proteome</keyword>
<dbReference type="InterPro" id="IPR021958">
    <property type="entry name" value="DUF3575"/>
</dbReference>
<reference evidence="2" key="1">
    <citation type="journal article" date="2019" name="Int. J. Syst. Evol. Microbiol.">
        <title>The Global Catalogue of Microorganisms (GCM) 10K type strain sequencing project: providing services to taxonomists for standard genome sequencing and annotation.</title>
        <authorList>
            <consortium name="The Broad Institute Genomics Platform"/>
            <consortium name="The Broad Institute Genome Sequencing Center for Infectious Disease"/>
            <person name="Wu L."/>
            <person name="Ma J."/>
        </authorList>
    </citation>
    <scope>NUCLEOTIDE SEQUENCE [LARGE SCALE GENOMIC DNA]</scope>
    <source>
        <strain evidence="2">CCUG 61485</strain>
    </source>
</reference>
<sequence length="172" mass="19851">MKKYFMVTIAFLLFSLPFYSQKNIVKFGFLHNGGTNYGFTYERSIASNFSLLAQWGFVTDIIFDTDNAESFQVGSGLYLEGRYYFQKEKDLMEGWHVGVNFLFQDTEMEDDFSTEYLKRKGFGVTTGYQWIFLNHLTIDTMFGLGYSINSTNIKNLDNGVIFILGANLGYNF</sequence>
<dbReference type="Proteomes" id="UP001597201">
    <property type="component" value="Unassembled WGS sequence"/>
</dbReference>
<organism evidence="1 2">
    <name type="scientific">Namhaeicola litoreus</name>
    <dbReference type="NCBI Taxonomy" id="1052145"/>
    <lineage>
        <taxon>Bacteria</taxon>
        <taxon>Pseudomonadati</taxon>
        <taxon>Bacteroidota</taxon>
        <taxon>Flavobacteriia</taxon>
        <taxon>Flavobacteriales</taxon>
        <taxon>Flavobacteriaceae</taxon>
        <taxon>Namhaeicola</taxon>
    </lineage>
</organism>
<proteinExistence type="predicted"/>
<name>A0ABW3XZY5_9FLAO</name>
<evidence type="ECO:0000313" key="1">
    <source>
        <dbReference type="EMBL" id="MFD1314014.1"/>
    </source>
</evidence>
<protein>
    <submittedName>
        <fullName evidence="1">DUF3575 domain-containing protein</fullName>
    </submittedName>
</protein>
<accession>A0ABW3XZY5</accession>
<comment type="caution">
    <text evidence="1">The sequence shown here is derived from an EMBL/GenBank/DDBJ whole genome shotgun (WGS) entry which is preliminary data.</text>
</comment>
<dbReference type="EMBL" id="JBHTMY010000001">
    <property type="protein sequence ID" value="MFD1314014.1"/>
    <property type="molecule type" value="Genomic_DNA"/>
</dbReference>
<dbReference type="Pfam" id="PF12099">
    <property type="entry name" value="DUF3575"/>
    <property type="match status" value="1"/>
</dbReference>
<evidence type="ECO:0000313" key="2">
    <source>
        <dbReference type="Proteomes" id="UP001597201"/>
    </source>
</evidence>
<gene>
    <name evidence="1" type="ORF">ACFQ39_00165</name>
</gene>